<gene>
    <name evidence="2" type="ORF">CVT26_006440</name>
</gene>
<dbReference type="InParanoid" id="A0A409Y1U0"/>
<evidence type="ECO:0000256" key="1">
    <source>
        <dbReference type="SAM" id="MobiDB-lite"/>
    </source>
</evidence>
<feature type="compositionally biased region" description="Basic and acidic residues" evidence="1">
    <location>
        <begin position="13"/>
        <end position="22"/>
    </location>
</feature>
<proteinExistence type="predicted"/>
<dbReference type="AlphaFoldDB" id="A0A409Y1U0"/>
<keyword evidence="3" id="KW-1185">Reference proteome</keyword>
<feature type="region of interest" description="Disordered" evidence="1">
    <location>
        <begin position="1"/>
        <end position="22"/>
    </location>
</feature>
<name>A0A409Y1U0_9AGAR</name>
<comment type="caution">
    <text evidence="2">The sequence shown here is derived from an EMBL/GenBank/DDBJ whole genome shotgun (WGS) entry which is preliminary data.</text>
</comment>
<evidence type="ECO:0000313" key="3">
    <source>
        <dbReference type="Proteomes" id="UP000284706"/>
    </source>
</evidence>
<organism evidence="2 3">
    <name type="scientific">Gymnopilus dilepis</name>
    <dbReference type="NCBI Taxonomy" id="231916"/>
    <lineage>
        <taxon>Eukaryota</taxon>
        <taxon>Fungi</taxon>
        <taxon>Dikarya</taxon>
        <taxon>Basidiomycota</taxon>
        <taxon>Agaricomycotina</taxon>
        <taxon>Agaricomycetes</taxon>
        <taxon>Agaricomycetidae</taxon>
        <taxon>Agaricales</taxon>
        <taxon>Agaricineae</taxon>
        <taxon>Hymenogastraceae</taxon>
        <taxon>Gymnopilus</taxon>
    </lineage>
</organism>
<dbReference type="EMBL" id="NHYE01001300">
    <property type="protein sequence ID" value="PPQ97014.1"/>
    <property type="molecule type" value="Genomic_DNA"/>
</dbReference>
<evidence type="ECO:0000313" key="2">
    <source>
        <dbReference type="EMBL" id="PPQ97014.1"/>
    </source>
</evidence>
<reference evidence="2 3" key="1">
    <citation type="journal article" date="2018" name="Evol. Lett.">
        <title>Horizontal gene cluster transfer increased hallucinogenic mushroom diversity.</title>
        <authorList>
            <person name="Reynolds H.T."/>
            <person name="Vijayakumar V."/>
            <person name="Gluck-Thaler E."/>
            <person name="Korotkin H.B."/>
            <person name="Matheny P.B."/>
            <person name="Slot J.C."/>
        </authorList>
    </citation>
    <scope>NUCLEOTIDE SEQUENCE [LARGE SCALE GENOMIC DNA]</scope>
    <source>
        <strain evidence="2 3">SRW20</strain>
    </source>
</reference>
<sequence length="87" mass="9681">MTTAETRGSKPSRVVEEESDKKRASLALIELCLLVIQYLDSNTMQENRTSDATLLLIANELYFLDDQACLESQVASSRKKAARSASR</sequence>
<protein>
    <submittedName>
        <fullName evidence="2">Uncharacterized protein</fullName>
    </submittedName>
</protein>
<dbReference type="Proteomes" id="UP000284706">
    <property type="component" value="Unassembled WGS sequence"/>
</dbReference>
<accession>A0A409Y1U0</accession>